<dbReference type="EMBL" id="CP003703">
    <property type="protein sequence ID" value="AFN65287.1"/>
    <property type="molecule type" value="Genomic_DNA"/>
</dbReference>
<dbReference type="Proteomes" id="UP000009005">
    <property type="component" value="Chromosome"/>
</dbReference>
<evidence type="ECO:0000313" key="2">
    <source>
        <dbReference type="Proteomes" id="UP000009005"/>
    </source>
</evidence>
<dbReference type="AlphaFoldDB" id="I6ZFB4"/>
<organism evidence="1 2">
    <name type="scientific">Mycoplasma wenyonii (strain Massachusetts)</name>
    <name type="common">Eperythrozoon wenyonii</name>
    <dbReference type="NCBI Taxonomy" id="1197325"/>
    <lineage>
        <taxon>Bacteria</taxon>
        <taxon>Bacillati</taxon>
        <taxon>Mycoplasmatota</taxon>
        <taxon>Mollicutes</taxon>
        <taxon>Mycoplasmataceae</taxon>
        <taxon>Mycoplasma</taxon>
    </lineage>
</organism>
<accession>I6ZFB4</accession>
<keyword evidence="2" id="KW-1185">Reference proteome</keyword>
<dbReference type="PATRIC" id="fig|1197325.3.peg.541"/>
<gene>
    <name evidence="1" type="ordered locus">WEN_02510</name>
</gene>
<name>I6ZFB4_MYCWM</name>
<dbReference type="RefSeq" id="WP_014849997.1">
    <property type="nucleotide sequence ID" value="NC_018149.1"/>
</dbReference>
<reference evidence="1 2" key="1">
    <citation type="journal article" date="2012" name="J. Bacteriol.">
        <title>Complete genome sequence of Mycoplasma wenyonii strain Massachusetts.</title>
        <authorList>
            <person name="Dos Santos A.P."/>
            <person name="Guimaraes A.M."/>
            <person name="do Nascimento N.C."/>
            <person name="Sanmiguel P.J."/>
            <person name="Messick J.B."/>
        </authorList>
    </citation>
    <scope>NUCLEOTIDE SEQUENCE [LARGE SCALE GENOMIC DNA]</scope>
    <source>
        <strain evidence="1 2">Massachusetts</strain>
    </source>
</reference>
<proteinExistence type="predicted"/>
<dbReference type="HOGENOM" id="CLU_2356776_0_0_14"/>
<evidence type="ECO:0000313" key="1">
    <source>
        <dbReference type="EMBL" id="AFN65287.1"/>
    </source>
</evidence>
<sequence>MGRNKSIQSNCYKYPVIILEEDEEIPYFPYKTKNLELDQDSLNLSSRNTYWDKKLGKFVGQKYWEEDNRHQKIQTYGDYLQIMNLENLLTKDLKKN</sequence>
<dbReference type="KEGG" id="mwe:WEN_02510"/>
<protein>
    <submittedName>
        <fullName evidence="1">Uncharacterized protein</fullName>
    </submittedName>
</protein>